<keyword evidence="1" id="KW-0732">Signal</keyword>
<dbReference type="Pfam" id="PF13689">
    <property type="entry name" value="DUF4154"/>
    <property type="match status" value="1"/>
</dbReference>
<accession>A0A4R7SP16</accession>
<gene>
    <name evidence="2" type="ORF">EI77_00242</name>
</gene>
<evidence type="ECO:0000313" key="3">
    <source>
        <dbReference type="Proteomes" id="UP000295662"/>
    </source>
</evidence>
<dbReference type="AlphaFoldDB" id="A0A4R7SP16"/>
<proteinExistence type="predicted"/>
<organism evidence="2 3">
    <name type="scientific">Prosthecobacter fusiformis</name>
    <dbReference type="NCBI Taxonomy" id="48464"/>
    <lineage>
        <taxon>Bacteria</taxon>
        <taxon>Pseudomonadati</taxon>
        <taxon>Verrucomicrobiota</taxon>
        <taxon>Verrucomicrobiia</taxon>
        <taxon>Verrucomicrobiales</taxon>
        <taxon>Verrucomicrobiaceae</taxon>
        <taxon>Prosthecobacter</taxon>
    </lineage>
</organism>
<feature type="chain" id="PRO_5020977507" evidence="1">
    <location>
        <begin position="34"/>
        <end position="188"/>
    </location>
</feature>
<reference evidence="2 3" key="1">
    <citation type="submission" date="2019-03" db="EMBL/GenBank/DDBJ databases">
        <title>Genomic Encyclopedia of Archaeal and Bacterial Type Strains, Phase II (KMG-II): from individual species to whole genera.</title>
        <authorList>
            <person name="Goeker M."/>
        </authorList>
    </citation>
    <scope>NUCLEOTIDE SEQUENCE [LARGE SCALE GENOMIC DNA]</scope>
    <source>
        <strain evidence="2 3">ATCC 25309</strain>
    </source>
</reference>
<sequence>MEFLKPSAVKSGLKRTVLALLLLVNIPSGSLQAEEEGREYAVKAVFLYNFCQFIEWPRQQFPSANTPFVIGILGSNPFGSLLSETVQGEVVRGRSIRLEYYQRPADAHNCHILFVSDEELARNPNVCAVLRGQSVVTVGESDAFLERGGMIALASEQNRIRVRIYLEAVGASKIEISSKLLRIADIKR</sequence>
<comment type="caution">
    <text evidence="2">The sequence shown here is derived from an EMBL/GenBank/DDBJ whole genome shotgun (WGS) entry which is preliminary data.</text>
</comment>
<name>A0A4R7SP16_9BACT</name>
<dbReference type="EMBL" id="SOCA01000001">
    <property type="protein sequence ID" value="TDU80940.1"/>
    <property type="molecule type" value="Genomic_DNA"/>
</dbReference>
<evidence type="ECO:0000256" key="1">
    <source>
        <dbReference type="SAM" id="SignalP"/>
    </source>
</evidence>
<dbReference type="OrthoDB" id="277577at2"/>
<dbReference type="InterPro" id="IPR025293">
    <property type="entry name" value="YfiR/HmsC-like"/>
</dbReference>
<protein>
    <submittedName>
        <fullName evidence="2">Uncharacterized protein DUF4154</fullName>
    </submittedName>
</protein>
<feature type="signal peptide" evidence="1">
    <location>
        <begin position="1"/>
        <end position="33"/>
    </location>
</feature>
<dbReference type="Proteomes" id="UP000295662">
    <property type="component" value="Unassembled WGS sequence"/>
</dbReference>
<evidence type="ECO:0000313" key="2">
    <source>
        <dbReference type="EMBL" id="TDU80940.1"/>
    </source>
</evidence>
<keyword evidence="3" id="KW-1185">Reference proteome</keyword>